<keyword evidence="1" id="KW-0378">Hydrolase</keyword>
<keyword evidence="1" id="KW-0540">Nuclease</keyword>
<keyword evidence="1" id="KW-0255">Endonuclease</keyword>
<dbReference type="InterPro" id="IPR007678">
    <property type="entry name" value="Poxvirus_G5"/>
</dbReference>
<gene>
    <name evidence="1" type="primary">70</name>
</gene>
<proteinExistence type="predicted"/>
<dbReference type="InterPro" id="IPR029060">
    <property type="entry name" value="PIN-like_dom_sf"/>
</dbReference>
<dbReference type="Gene3D" id="3.40.50.1010">
    <property type="entry name" value="5'-nuclease"/>
    <property type="match status" value="1"/>
</dbReference>
<reference evidence="1 2" key="1">
    <citation type="submission" date="2014-09" db="EMBL/GenBank/DDBJ databases">
        <title>Complete Genome Sequence of the Embu Virus Strain SPAn 880.</title>
        <authorList>
            <person name="Ibrahim M.S."/>
            <person name="Antwerpen M.H."/>
            <person name="Georgi E."/>
            <person name="Vette P."/>
            <person name="Zoeller G."/>
            <person name="Meyer H."/>
        </authorList>
    </citation>
    <scope>NUCLEOTIDE SEQUENCE [LARGE SCALE GENOMIC DNA]</scope>
    <source>
        <strain evidence="1">SPAn880</strain>
    </source>
</reference>
<dbReference type="Proteomes" id="UP000121784">
    <property type="component" value="Segment"/>
</dbReference>
<dbReference type="EMBL" id="KM595078">
    <property type="protein sequence ID" value="AIT70685.1"/>
    <property type="molecule type" value="Genomic_DNA"/>
</dbReference>
<evidence type="ECO:0000313" key="1">
    <source>
        <dbReference type="EMBL" id="AIT70685.1"/>
    </source>
</evidence>
<organism evidence="1 2">
    <name type="scientific">Cotia virus</name>
    <dbReference type="NCBI Taxonomy" id="39444"/>
    <lineage>
        <taxon>Viruses</taxon>
        <taxon>Varidnaviria</taxon>
        <taxon>Bamfordvirae</taxon>
        <taxon>Nucleocytoviricota</taxon>
        <taxon>Pokkesviricetes</taxon>
        <taxon>Chitovirales</taxon>
        <taxon>Poxviridae</taxon>
        <taxon>Chordopoxvirinae</taxon>
        <taxon>Oryzopoxvirus</taxon>
        <taxon>Oryzopoxvirus cotia</taxon>
    </lineage>
</organism>
<dbReference type="GO" id="GO:0004519">
    <property type="term" value="F:endonuclease activity"/>
    <property type="evidence" value="ECO:0007669"/>
    <property type="project" value="UniProtKB-KW"/>
</dbReference>
<dbReference type="Pfam" id="PF04599">
    <property type="entry name" value="Pox_G5"/>
    <property type="match status" value="1"/>
</dbReference>
<accession>A0A097IVS6</accession>
<sequence length="436" mass="51154">MGIKNLKMLLIDIGSLKTISNIDNKYIEDIFIDTMSFYMTLAYSSNNIYDLNNMFFSYINQWNKKNTSITLFIDRGYIKNKEYLRNKRRTATVKSNKKRLNYIENITKEIDSLDISNILYDEIKTSLENKIIKLQFQIHISNSNNIKEFLNDSISKLPNDVNIIYCDGYDAEFVMCKEARSIAKIKNKWPYIISTDQDSLLFSSCDEHKKFIRTMNTLYIYIPCSKSRYLSKLVALVNGCDYFLGLSGLCITNKSLPNIKLFDDFTIENILQSIVTKNYFNKTNINIVDVDNIIQFIDSYSNLDYDIYDREIPKQCTIQEFIFSSTYKTWESFNKTLLKNLSICSSLIYSLEPRKILSDDDIKTLCNIIKNDKDKNTIIHNIQLIINIFGYDYNKNKDIKIGIVNLKDIMLCYNDMFYFNNEKIIKKNNNKIINIS</sequence>
<name>A0A097IVS6_9POXV</name>
<dbReference type="SUPFAM" id="SSF88723">
    <property type="entry name" value="PIN domain-like"/>
    <property type="match status" value="1"/>
</dbReference>
<protein>
    <submittedName>
        <fullName evidence="1">Flap endonuclease FEN-1</fullName>
    </submittedName>
</protein>
<evidence type="ECO:0000313" key="2">
    <source>
        <dbReference type="Proteomes" id="UP000121784"/>
    </source>
</evidence>